<dbReference type="Proteomes" id="UP000628736">
    <property type="component" value="Unassembled WGS sequence"/>
</dbReference>
<dbReference type="InterPro" id="IPR014036">
    <property type="entry name" value="DeoR-like_C"/>
</dbReference>
<dbReference type="InterPro" id="IPR037171">
    <property type="entry name" value="NagB/RpiA_transferase-like"/>
</dbReference>
<keyword evidence="6" id="KW-1185">Reference proteome</keyword>
<dbReference type="PROSITE" id="PS51000">
    <property type="entry name" value="HTH_DEOR_2"/>
    <property type="match status" value="1"/>
</dbReference>
<dbReference type="SMART" id="SM01134">
    <property type="entry name" value="DeoRC"/>
    <property type="match status" value="1"/>
</dbReference>
<organism evidence="5 6">
    <name type="scientific">Flintibacter hominis</name>
    <dbReference type="NCBI Taxonomy" id="2763048"/>
    <lineage>
        <taxon>Bacteria</taxon>
        <taxon>Bacillati</taxon>
        <taxon>Bacillota</taxon>
        <taxon>Clostridia</taxon>
        <taxon>Eubacteriales</taxon>
        <taxon>Flintibacter</taxon>
    </lineage>
</organism>
<keyword evidence="3" id="KW-0804">Transcription</keyword>
<name>A0A8J6IZW3_9FIRM</name>
<gene>
    <name evidence="5" type="ORF">H8S11_04865</name>
</gene>
<dbReference type="SMART" id="SM00420">
    <property type="entry name" value="HTH_DEOR"/>
    <property type="match status" value="1"/>
</dbReference>
<reference evidence="5" key="1">
    <citation type="submission" date="2020-08" db="EMBL/GenBank/DDBJ databases">
        <title>Genome public.</title>
        <authorList>
            <person name="Liu C."/>
            <person name="Sun Q."/>
        </authorList>
    </citation>
    <scope>NUCLEOTIDE SEQUENCE</scope>
    <source>
        <strain evidence="5">NSJ-23</strain>
    </source>
</reference>
<dbReference type="PROSITE" id="PS00894">
    <property type="entry name" value="HTH_DEOR_1"/>
    <property type="match status" value="1"/>
</dbReference>
<dbReference type="InterPro" id="IPR018356">
    <property type="entry name" value="Tscrpt_reg_HTH_DeoR_CS"/>
</dbReference>
<comment type="caution">
    <text evidence="5">The sequence shown here is derived from an EMBL/GenBank/DDBJ whole genome shotgun (WGS) entry which is preliminary data.</text>
</comment>
<dbReference type="InterPro" id="IPR001034">
    <property type="entry name" value="DeoR_HTH"/>
</dbReference>
<dbReference type="InterPro" id="IPR036388">
    <property type="entry name" value="WH-like_DNA-bd_sf"/>
</dbReference>
<dbReference type="GO" id="GO:0003700">
    <property type="term" value="F:DNA-binding transcription factor activity"/>
    <property type="evidence" value="ECO:0007669"/>
    <property type="project" value="InterPro"/>
</dbReference>
<dbReference type="PANTHER" id="PTHR30363:SF44">
    <property type="entry name" value="AGA OPERON TRANSCRIPTIONAL REPRESSOR-RELATED"/>
    <property type="match status" value="1"/>
</dbReference>
<evidence type="ECO:0000256" key="3">
    <source>
        <dbReference type="ARBA" id="ARBA00023163"/>
    </source>
</evidence>
<dbReference type="SUPFAM" id="SSF46785">
    <property type="entry name" value="Winged helix' DNA-binding domain"/>
    <property type="match status" value="1"/>
</dbReference>
<proteinExistence type="predicted"/>
<dbReference type="Gene3D" id="1.10.10.10">
    <property type="entry name" value="Winged helix-like DNA-binding domain superfamily/Winged helix DNA-binding domain"/>
    <property type="match status" value="1"/>
</dbReference>
<evidence type="ECO:0000256" key="1">
    <source>
        <dbReference type="ARBA" id="ARBA00023015"/>
    </source>
</evidence>
<keyword evidence="1" id="KW-0805">Transcription regulation</keyword>
<keyword evidence="2" id="KW-0238">DNA-binding</keyword>
<dbReference type="Gene3D" id="3.40.50.1360">
    <property type="match status" value="1"/>
</dbReference>
<dbReference type="SUPFAM" id="SSF100950">
    <property type="entry name" value="NagB/RpiA/CoA transferase-like"/>
    <property type="match status" value="1"/>
</dbReference>
<dbReference type="GO" id="GO:0003677">
    <property type="term" value="F:DNA binding"/>
    <property type="evidence" value="ECO:0007669"/>
    <property type="project" value="UniProtKB-KW"/>
</dbReference>
<accession>A0A8J6IZW3</accession>
<evidence type="ECO:0000313" key="5">
    <source>
        <dbReference type="EMBL" id="MBC5722146.1"/>
    </source>
</evidence>
<feature type="domain" description="HTH deoR-type" evidence="4">
    <location>
        <begin position="3"/>
        <end position="58"/>
    </location>
</feature>
<dbReference type="Pfam" id="PF08220">
    <property type="entry name" value="HTH_DeoR"/>
    <property type="match status" value="1"/>
</dbReference>
<evidence type="ECO:0000259" key="4">
    <source>
        <dbReference type="PROSITE" id="PS51000"/>
    </source>
</evidence>
<dbReference type="PANTHER" id="PTHR30363">
    <property type="entry name" value="HTH-TYPE TRANSCRIPTIONAL REGULATOR SRLR-RELATED"/>
    <property type="match status" value="1"/>
</dbReference>
<protein>
    <submittedName>
        <fullName evidence="5">DeoR/GlpR transcriptional regulator</fullName>
    </submittedName>
</protein>
<dbReference type="Pfam" id="PF00455">
    <property type="entry name" value="DeoRC"/>
    <property type="match status" value="1"/>
</dbReference>
<dbReference type="EMBL" id="JACOPO010000002">
    <property type="protein sequence ID" value="MBC5722146.1"/>
    <property type="molecule type" value="Genomic_DNA"/>
</dbReference>
<dbReference type="AlphaFoldDB" id="A0A8J6IZW3"/>
<dbReference type="InterPro" id="IPR050313">
    <property type="entry name" value="Carb_Metab_HTH_regulators"/>
</dbReference>
<evidence type="ECO:0000313" key="6">
    <source>
        <dbReference type="Proteomes" id="UP000628736"/>
    </source>
</evidence>
<dbReference type="InterPro" id="IPR036390">
    <property type="entry name" value="WH_DNA-bd_sf"/>
</dbReference>
<evidence type="ECO:0000256" key="2">
    <source>
        <dbReference type="ARBA" id="ARBA00023125"/>
    </source>
</evidence>
<sequence>MTASERRNTIINYLQTKQDCDVNEIIDQFDVTPATIRRDLTFLENSGSISRTHGAVHLVKTPAVPGFLTRNTLFAEEKQAMARVAAQMVQSGDSVMLDSGTTVHAVAIEVGKRSDITLITNSLSIVSALEAPKQNILLTGGLFEYDNLALVGPDVELFLDRISASILFLGATGIRGCDGLTVISPLQAGVKRKMIQCAKKRVLVIDNSKFALTGMVLFASFEEIDTIIVARPIEDPILKRHLDEIGVQVIVALPEQG</sequence>
<dbReference type="RefSeq" id="WP_186852382.1">
    <property type="nucleotide sequence ID" value="NZ_JACOPO010000002.1"/>
</dbReference>
<dbReference type="PRINTS" id="PR00037">
    <property type="entry name" value="HTHLACR"/>
</dbReference>